<dbReference type="AlphaFoldDB" id="A0A6V7WWZ2"/>
<dbReference type="Proteomes" id="UP000580250">
    <property type="component" value="Unassembled WGS sequence"/>
</dbReference>
<reference evidence="3 4" key="1">
    <citation type="submission" date="2020-08" db="EMBL/GenBank/DDBJ databases">
        <authorList>
            <person name="Koutsovoulos G."/>
            <person name="Danchin GJ E."/>
        </authorList>
    </citation>
    <scope>NUCLEOTIDE SEQUENCE [LARGE SCALE GENOMIC DNA]</scope>
</reference>
<dbReference type="InterPro" id="IPR000195">
    <property type="entry name" value="Rab-GAP-TBC_dom"/>
</dbReference>
<evidence type="ECO:0000259" key="2">
    <source>
        <dbReference type="Pfam" id="PF00566"/>
    </source>
</evidence>
<dbReference type="SUPFAM" id="SSF47923">
    <property type="entry name" value="Ypt/Rab-GAP domain of gyp1p"/>
    <property type="match status" value="1"/>
</dbReference>
<comment type="caution">
    <text evidence="3">The sequence shown here is derived from an EMBL/GenBank/DDBJ whole genome shotgun (WGS) entry which is preliminary data.</text>
</comment>
<sequence>MDIMNVFCENHKNYFQRMMLLLNKLIWIWLVLCQIINYLKTEQSPKAGALRNILYAFRFHNKSVEYCQGLNRIWCYRSFIS</sequence>
<keyword evidence="1" id="KW-1133">Transmembrane helix</keyword>
<dbReference type="Gene3D" id="1.10.8.270">
    <property type="entry name" value="putative rabgap domain of human tbc1 domain family member 14 like domains"/>
    <property type="match status" value="1"/>
</dbReference>
<dbReference type="EMBL" id="CAJEWN010000885">
    <property type="protein sequence ID" value="CAD2191550.1"/>
    <property type="molecule type" value="Genomic_DNA"/>
</dbReference>
<dbReference type="OrthoDB" id="294251at2759"/>
<name>A0A6V7WWZ2_MELEN</name>
<dbReference type="InterPro" id="IPR035969">
    <property type="entry name" value="Rab-GAP_TBC_sf"/>
</dbReference>
<organism evidence="3 4">
    <name type="scientific">Meloidogyne enterolobii</name>
    <name type="common">Root-knot nematode worm</name>
    <name type="synonym">Meloidogyne mayaguensis</name>
    <dbReference type="NCBI Taxonomy" id="390850"/>
    <lineage>
        <taxon>Eukaryota</taxon>
        <taxon>Metazoa</taxon>
        <taxon>Ecdysozoa</taxon>
        <taxon>Nematoda</taxon>
        <taxon>Chromadorea</taxon>
        <taxon>Rhabditida</taxon>
        <taxon>Tylenchina</taxon>
        <taxon>Tylenchomorpha</taxon>
        <taxon>Tylenchoidea</taxon>
        <taxon>Meloidogynidae</taxon>
        <taxon>Meloidogyninae</taxon>
        <taxon>Meloidogyne</taxon>
    </lineage>
</organism>
<evidence type="ECO:0000313" key="3">
    <source>
        <dbReference type="EMBL" id="CAD2191550.1"/>
    </source>
</evidence>
<proteinExistence type="predicted"/>
<evidence type="ECO:0000313" key="4">
    <source>
        <dbReference type="Proteomes" id="UP000580250"/>
    </source>
</evidence>
<feature type="domain" description="Rab-GAP TBC" evidence="2">
    <location>
        <begin position="42"/>
        <end position="73"/>
    </location>
</feature>
<dbReference type="Pfam" id="PF00566">
    <property type="entry name" value="RabGAP-TBC"/>
    <property type="match status" value="1"/>
</dbReference>
<gene>
    <name evidence="3" type="ORF">MENT_LOCUS44390</name>
</gene>
<accession>A0A6V7WWZ2</accession>
<protein>
    <recommendedName>
        <fullName evidence="2">Rab-GAP TBC domain-containing protein</fullName>
    </recommendedName>
</protein>
<keyword evidence="1" id="KW-0812">Transmembrane</keyword>
<evidence type="ECO:0000256" key="1">
    <source>
        <dbReference type="SAM" id="Phobius"/>
    </source>
</evidence>
<feature type="transmembrane region" description="Helical" evidence="1">
    <location>
        <begin position="21"/>
        <end position="39"/>
    </location>
</feature>
<keyword evidence="1" id="KW-0472">Membrane</keyword>